<reference evidence="3" key="1">
    <citation type="submission" date="2017-06" db="EMBL/GenBank/DDBJ databases">
        <authorList>
            <person name="Varghese N."/>
            <person name="Submissions S."/>
        </authorList>
    </citation>
    <scope>NUCLEOTIDE SEQUENCE [LARGE SCALE GENOMIC DNA]</scope>
    <source>
        <strain evidence="3">JCM 23211</strain>
    </source>
</reference>
<organism evidence="2 3">
    <name type="scientific">Rhodococcoides kyotonense</name>
    <dbReference type="NCBI Taxonomy" id="398843"/>
    <lineage>
        <taxon>Bacteria</taxon>
        <taxon>Bacillati</taxon>
        <taxon>Actinomycetota</taxon>
        <taxon>Actinomycetes</taxon>
        <taxon>Mycobacteriales</taxon>
        <taxon>Nocardiaceae</taxon>
        <taxon>Rhodococcoides</taxon>
    </lineage>
</organism>
<dbReference type="PANTHER" id="PTHR46623:SF6">
    <property type="entry name" value="ALPHA_BETA-HYDROLASES SUPERFAMILY PROTEIN"/>
    <property type="match status" value="1"/>
</dbReference>
<dbReference type="InterPro" id="IPR002925">
    <property type="entry name" value="Dienelactn_hydro"/>
</dbReference>
<dbReference type="InterPro" id="IPR029058">
    <property type="entry name" value="AB_hydrolase_fold"/>
</dbReference>
<dbReference type="Gene3D" id="3.40.50.1820">
    <property type="entry name" value="alpha/beta hydrolase"/>
    <property type="match status" value="1"/>
</dbReference>
<dbReference type="AlphaFoldDB" id="A0A239NCV3"/>
<dbReference type="InterPro" id="IPR051049">
    <property type="entry name" value="Dienelactone_hydrolase-like"/>
</dbReference>
<accession>A0A239NCV3</accession>
<dbReference type="STRING" id="398843.A3K89_11705"/>
<evidence type="ECO:0000313" key="2">
    <source>
        <dbReference type="EMBL" id="SNT52244.1"/>
    </source>
</evidence>
<dbReference type="Pfam" id="PF01738">
    <property type="entry name" value="DLH"/>
    <property type="match status" value="1"/>
</dbReference>
<sequence>MSTPLTTLEPTGPARGGVVVIQEAFGVTDHIVDVCRRFADAGWVATAPHLFHRQDKQVHDYSDMDSAMASIGALKADEIDADVDAAFSELAERSFEPTQSAIVGFCMGGTVAFHTAVRRPLGASATFYGGGIGKGRFGYPTMLSGADALQTPWHGFFGDLDKGIPVDEVEQLRTAAATSPVSTEITRYAQGEHGFHCNDRPAVYNAEASADAWAKTLEWFDTHVAR</sequence>
<dbReference type="SUPFAM" id="SSF53474">
    <property type="entry name" value="alpha/beta-Hydrolases"/>
    <property type="match status" value="1"/>
</dbReference>
<evidence type="ECO:0000259" key="1">
    <source>
        <dbReference type="Pfam" id="PF01738"/>
    </source>
</evidence>
<evidence type="ECO:0000313" key="3">
    <source>
        <dbReference type="Proteomes" id="UP000198327"/>
    </source>
</evidence>
<dbReference type="PANTHER" id="PTHR46623">
    <property type="entry name" value="CARBOXYMETHYLENEBUTENOLIDASE-RELATED"/>
    <property type="match status" value="1"/>
</dbReference>
<dbReference type="EMBL" id="FZOW01000034">
    <property type="protein sequence ID" value="SNT52244.1"/>
    <property type="molecule type" value="Genomic_DNA"/>
</dbReference>
<gene>
    <name evidence="2" type="ORF">SAMN05421642_13433</name>
</gene>
<dbReference type="GO" id="GO:0016787">
    <property type="term" value="F:hydrolase activity"/>
    <property type="evidence" value="ECO:0007669"/>
    <property type="project" value="InterPro"/>
</dbReference>
<dbReference type="RefSeq" id="WP_089252804.1">
    <property type="nucleotide sequence ID" value="NZ_FZOW01000034.1"/>
</dbReference>
<feature type="domain" description="Dienelactone hydrolase" evidence="1">
    <location>
        <begin position="9"/>
        <end position="223"/>
    </location>
</feature>
<dbReference type="OrthoDB" id="3208682at2"/>
<protein>
    <submittedName>
        <fullName evidence="2">Carboxymethylenebutenolidase</fullName>
    </submittedName>
</protein>
<dbReference type="Proteomes" id="UP000198327">
    <property type="component" value="Unassembled WGS sequence"/>
</dbReference>
<proteinExistence type="predicted"/>
<name>A0A239NCV3_9NOCA</name>
<keyword evidence="3" id="KW-1185">Reference proteome</keyword>